<comment type="subcellular location">
    <subcellularLocation>
        <location evidence="1">Cytoplasm</location>
    </subcellularLocation>
</comment>
<evidence type="ECO:0000259" key="5">
    <source>
        <dbReference type="Pfam" id="PF17187"/>
    </source>
</evidence>
<keyword evidence="7" id="KW-1185">Reference proteome</keyword>
<feature type="domain" description="Svf1-like C-terminal" evidence="5">
    <location>
        <begin position="236"/>
        <end position="403"/>
    </location>
</feature>
<sequence>MLRWVQEGLSVVAGVAEPEYGPEALHSIVDRGKPNNPFSALTRKDLCWKNPPFTNVETQTFYFTGSEGHIIFAQVIHSNVAGLHTTAQFTCRVYHPTKPEDCIWISQNLSDFKITDDDDTESREAVSFAEGGTSGASCQSDNGKLKITLSKDLSFYHFLSNVHEDLQLDVIVKRECEGFKIYPDGTTLYGTNPEEPWGSMRHLFWPRSSVQGKIVIKSKEIALSGHCMYVMALQGMKPHHAAAHWNFANFQGPTVSAVMMEFTTPPSYGSTRVNIGGLTQGDKLVAATVDNTAEHSETTLDDFSQWSIPTKLNLHWQGYPTDQTEISGEPTVEATINASLDNLIEKVDVMSEIPMFVKKVVSGVAGTRPYIFQYCNPAEISLKTPEGTVTERGTLYSEATFIS</sequence>
<organism evidence="6 7">
    <name type="scientific">Tortispora caseinolytica NRRL Y-17796</name>
    <dbReference type="NCBI Taxonomy" id="767744"/>
    <lineage>
        <taxon>Eukaryota</taxon>
        <taxon>Fungi</taxon>
        <taxon>Dikarya</taxon>
        <taxon>Ascomycota</taxon>
        <taxon>Saccharomycotina</taxon>
        <taxon>Trigonopsidomycetes</taxon>
        <taxon>Trigonopsidales</taxon>
        <taxon>Trigonopsidaceae</taxon>
        <taxon>Tortispora</taxon>
    </lineage>
</organism>
<evidence type="ECO:0008006" key="8">
    <source>
        <dbReference type="Google" id="ProtNLM"/>
    </source>
</evidence>
<evidence type="ECO:0000256" key="3">
    <source>
        <dbReference type="ARBA" id="ARBA00022490"/>
    </source>
</evidence>
<name>A0A1E4TBS5_9ASCO</name>
<dbReference type="InterPro" id="IPR003006">
    <property type="entry name" value="Ig/MHC_CS"/>
</dbReference>
<dbReference type="OrthoDB" id="2590239at2759"/>
<dbReference type="GO" id="GO:0006979">
    <property type="term" value="P:response to oxidative stress"/>
    <property type="evidence" value="ECO:0007669"/>
    <property type="project" value="InterPro"/>
</dbReference>
<dbReference type="AlphaFoldDB" id="A0A1E4TBS5"/>
<dbReference type="InterPro" id="IPR013931">
    <property type="entry name" value="Svf1-like_N"/>
</dbReference>
<evidence type="ECO:0000256" key="2">
    <source>
        <dbReference type="ARBA" id="ARBA00009069"/>
    </source>
</evidence>
<evidence type="ECO:0000259" key="4">
    <source>
        <dbReference type="Pfam" id="PF08622"/>
    </source>
</evidence>
<gene>
    <name evidence="6" type="ORF">CANCADRAFT_32537</name>
</gene>
<evidence type="ECO:0000256" key="1">
    <source>
        <dbReference type="ARBA" id="ARBA00004496"/>
    </source>
</evidence>
<accession>A0A1E4TBS5</accession>
<dbReference type="Pfam" id="PF17187">
    <property type="entry name" value="Svf1_C"/>
    <property type="match status" value="1"/>
</dbReference>
<dbReference type="EMBL" id="KV453843">
    <property type="protein sequence ID" value="ODV89205.1"/>
    <property type="molecule type" value="Genomic_DNA"/>
</dbReference>
<dbReference type="GO" id="GO:0005737">
    <property type="term" value="C:cytoplasm"/>
    <property type="evidence" value="ECO:0007669"/>
    <property type="project" value="UniProtKB-SubCell"/>
</dbReference>
<dbReference type="PANTHER" id="PTHR47107:SF1">
    <property type="entry name" value="CERAMIDE-BINDING PROTEIN SVF1-RELATED"/>
    <property type="match status" value="1"/>
</dbReference>
<keyword evidence="3" id="KW-0963">Cytoplasm</keyword>
<dbReference type="InterPro" id="IPR033394">
    <property type="entry name" value="Svf1-like_C"/>
</dbReference>
<proteinExistence type="inferred from homology"/>
<dbReference type="InterPro" id="IPR051385">
    <property type="entry name" value="Ceramide-binding_SVF1"/>
</dbReference>
<feature type="domain" description="Svf1-like N-terminal" evidence="4">
    <location>
        <begin position="56"/>
        <end position="234"/>
    </location>
</feature>
<comment type="similarity">
    <text evidence="2">Belongs to the SVF1 family.</text>
</comment>
<dbReference type="Proteomes" id="UP000095023">
    <property type="component" value="Unassembled WGS sequence"/>
</dbReference>
<dbReference type="SUPFAM" id="SSF159245">
    <property type="entry name" value="AttH-like"/>
    <property type="match status" value="1"/>
</dbReference>
<dbReference type="PANTHER" id="PTHR47107">
    <property type="entry name" value="SVF1-LIKE PROTEIN YDR222W-RELATED"/>
    <property type="match status" value="1"/>
</dbReference>
<evidence type="ECO:0000313" key="7">
    <source>
        <dbReference type="Proteomes" id="UP000095023"/>
    </source>
</evidence>
<dbReference type="PROSITE" id="PS00290">
    <property type="entry name" value="IG_MHC"/>
    <property type="match status" value="1"/>
</dbReference>
<protein>
    <recommendedName>
        <fullName evidence="8">Survival factor 1</fullName>
    </recommendedName>
</protein>
<reference evidence="7" key="1">
    <citation type="submission" date="2016-02" db="EMBL/GenBank/DDBJ databases">
        <title>Comparative genomics of biotechnologically important yeasts.</title>
        <authorList>
            <consortium name="DOE Joint Genome Institute"/>
            <person name="Riley R."/>
            <person name="Haridas S."/>
            <person name="Wolfe K.H."/>
            <person name="Lopes M.R."/>
            <person name="Hittinger C.T."/>
            <person name="Goker M."/>
            <person name="Salamov A."/>
            <person name="Wisecaver J."/>
            <person name="Long T.M."/>
            <person name="Aerts A.L."/>
            <person name="Barry K."/>
            <person name="Choi C."/>
            <person name="Clum A."/>
            <person name="Coughlan A.Y."/>
            <person name="Deshpande S."/>
            <person name="Douglass A.P."/>
            <person name="Hanson S.J."/>
            <person name="Klenk H.-P."/>
            <person name="Labutti K."/>
            <person name="Lapidus A."/>
            <person name="Lindquist E."/>
            <person name="Lipzen A."/>
            <person name="Meier-Kolthoff J.P."/>
            <person name="Ohm R.A."/>
            <person name="Otillar R.P."/>
            <person name="Pangilinan J."/>
            <person name="Peng Y."/>
            <person name="Rokas A."/>
            <person name="Rosa C.A."/>
            <person name="Scheuner C."/>
            <person name="Sibirny A.A."/>
            <person name="Slot J.C."/>
            <person name="Stielow J.B."/>
            <person name="Sun H."/>
            <person name="Kurtzman C.P."/>
            <person name="Blackwell M."/>
            <person name="Jeffries T.W."/>
            <person name="Grigoriev I.V."/>
        </authorList>
    </citation>
    <scope>NUCLEOTIDE SEQUENCE [LARGE SCALE GENOMIC DNA]</scope>
    <source>
        <strain evidence="7">NRRL Y-17796</strain>
    </source>
</reference>
<dbReference type="Pfam" id="PF08622">
    <property type="entry name" value="Svf1"/>
    <property type="match status" value="1"/>
</dbReference>
<evidence type="ECO:0000313" key="6">
    <source>
        <dbReference type="EMBL" id="ODV89205.1"/>
    </source>
</evidence>